<dbReference type="SUPFAM" id="SSF53756">
    <property type="entry name" value="UDP-Glycosyltransferase/glycogen phosphorylase"/>
    <property type="match status" value="1"/>
</dbReference>
<dbReference type="GO" id="GO:0016740">
    <property type="term" value="F:transferase activity"/>
    <property type="evidence" value="ECO:0007669"/>
    <property type="project" value="UniProtKB-KW"/>
</dbReference>
<comment type="caution">
    <text evidence="1">The sequence shown here is derived from an EMBL/GenBank/DDBJ whole genome shotgun (WGS) entry which is preliminary data.</text>
</comment>
<dbReference type="Gene3D" id="3.40.50.2000">
    <property type="entry name" value="Glycogen Phosphorylase B"/>
    <property type="match status" value="1"/>
</dbReference>
<name>A0A6I5KT85_9FLAO</name>
<dbReference type="EMBL" id="JAAAMI010000002">
    <property type="protein sequence ID" value="NDV42899.1"/>
    <property type="molecule type" value="Genomic_DNA"/>
</dbReference>
<evidence type="ECO:0000313" key="1">
    <source>
        <dbReference type="EMBL" id="NDV42899.1"/>
    </source>
</evidence>
<evidence type="ECO:0000313" key="2">
    <source>
        <dbReference type="Proteomes" id="UP000468707"/>
    </source>
</evidence>
<sequence length="414" mass="47450">MTKTILVIGHVWPEPDTTAAGCRMIQLLETFLAFGHVVTFASSAGKTVYSKDLFAIGIKEESIELNHPSFDAFIKQLNPDVVVFDRFMVEEQFGWRVAEFAPNAIRILNTEDLHSLRKAREEAHKPHQEFHISDWVKHDMTLREVASIYRCDVSLMVSTYEMDILDELLHVPENLLFHLPLMLEVPTAKSIKEWPKFIERQHFITVGNGRHTPNIDSIKILKQVVWPKIREKLPQAELHVYGAYLPQLVQEMHEPKQGFYIDGWLENLDQTMQNTKVLLAPIQFGAGIKGKLLIAMKNGTPSVTTSIGAEGMQGDLPWNGSISDNWETFANAAVALYQDELKWENAKTHGIQLLHAFFDKEKLQKSFMDLIDGLKKNLVEHRERNLMGRILQHQTLNSTKYMAKWIEAKNRCQG</sequence>
<gene>
    <name evidence="1" type="ORF">GTK07_06125</name>
</gene>
<accession>A0A6I5KT85</accession>
<dbReference type="RefSeq" id="WP_163634097.1">
    <property type="nucleotide sequence ID" value="NZ_JAAAMI010000002.1"/>
</dbReference>
<dbReference type="Proteomes" id="UP000468707">
    <property type="component" value="Unassembled WGS sequence"/>
</dbReference>
<proteinExistence type="predicted"/>
<protein>
    <submittedName>
        <fullName evidence="1">Glycosyltransferase</fullName>
    </submittedName>
</protein>
<dbReference type="AlphaFoldDB" id="A0A6I5KT85"/>
<keyword evidence="2" id="KW-1185">Reference proteome</keyword>
<reference evidence="1 2" key="1">
    <citation type="submission" date="2020-01" db="EMBL/GenBank/DDBJ databases">
        <title>Muricauda sediminis sp.nov. 40Bstr401.</title>
        <authorList>
            <person name="Xue Z."/>
            <person name="Zhu S."/>
            <person name="Ren N."/>
            <person name="Chen T."/>
            <person name="Chen X."/>
            <person name="Chen J."/>
            <person name="Yang J."/>
        </authorList>
    </citation>
    <scope>NUCLEOTIDE SEQUENCE [LARGE SCALE GENOMIC DNA]</scope>
    <source>
        <strain evidence="1 2">40Bstr401</strain>
    </source>
</reference>
<dbReference type="Pfam" id="PF13692">
    <property type="entry name" value="Glyco_trans_1_4"/>
    <property type="match status" value="1"/>
</dbReference>
<keyword evidence="1" id="KW-0808">Transferase</keyword>
<organism evidence="1 2">
    <name type="scientific">Flagellimonas sediminis</name>
    <dbReference type="NCBI Taxonomy" id="2696468"/>
    <lineage>
        <taxon>Bacteria</taxon>
        <taxon>Pseudomonadati</taxon>
        <taxon>Bacteroidota</taxon>
        <taxon>Flavobacteriia</taxon>
        <taxon>Flavobacteriales</taxon>
        <taxon>Flavobacteriaceae</taxon>
        <taxon>Flagellimonas</taxon>
    </lineage>
</organism>